<sequence>MFDIAPFPLGGSAASEGEDMTVLILVLAVVGAGVAVFMMSGRKGNSSDVLSLGESAPAAGAPPPSRPANPPTSDEKDPAEELAKTAALHDTRGPAVPKVSSPRLTSLHIIDNVHSFHFVATLGRRLVFVFHPYSPNRLVGVEQGLDEDGSNTGALFDHLAERAIAAGLPDLAAPRAQDAFQPHTLSTSSIHIRALFEDGRRWAGMYGAEELLQQGLPAGLLELLLDMRALGLQMVPEQIKSQGARPPLLHFTLEDKATQPTAKFSVLVDTKEVAMISVPPSEGGRGTTYMIPLSDSRNLVHQLSERIDGLIDLYRVLALTPVQGEQALRQEAVREAAFMARMAIGDGKQFWATFLNEADIARGALPPLLAAFARDVRTLAVATARASEVGQKAAS</sequence>
<evidence type="ECO:0000256" key="1">
    <source>
        <dbReference type="SAM" id="MobiDB-lite"/>
    </source>
</evidence>
<evidence type="ECO:0000313" key="3">
    <source>
        <dbReference type="EMBL" id="QSQ25169.1"/>
    </source>
</evidence>
<evidence type="ECO:0000256" key="2">
    <source>
        <dbReference type="SAM" id="Phobius"/>
    </source>
</evidence>
<accession>A0ABX7P3X4</accession>
<feature type="region of interest" description="Disordered" evidence="1">
    <location>
        <begin position="48"/>
        <end position="81"/>
    </location>
</feature>
<protein>
    <submittedName>
        <fullName evidence="3">Uncharacterized protein</fullName>
    </submittedName>
</protein>
<keyword evidence="4" id="KW-1185">Reference proteome</keyword>
<keyword evidence="2" id="KW-0812">Transmembrane</keyword>
<evidence type="ECO:0000313" key="4">
    <source>
        <dbReference type="Proteomes" id="UP000662747"/>
    </source>
</evidence>
<keyword evidence="2" id="KW-0472">Membrane</keyword>
<dbReference type="EMBL" id="CP071090">
    <property type="protein sequence ID" value="QSQ25169.1"/>
    <property type="molecule type" value="Genomic_DNA"/>
</dbReference>
<dbReference type="RefSeq" id="WP_206726726.1">
    <property type="nucleotide sequence ID" value="NZ_CP071090.1"/>
</dbReference>
<name>A0ABX7P3X4_9BACT</name>
<gene>
    <name evidence="3" type="ORF">JY651_09660</name>
</gene>
<feature type="transmembrane region" description="Helical" evidence="2">
    <location>
        <begin position="20"/>
        <end position="39"/>
    </location>
</feature>
<feature type="compositionally biased region" description="Pro residues" evidence="1">
    <location>
        <begin position="60"/>
        <end position="70"/>
    </location>
</feature>
<dbReference type="Proteomes" id="UP000662747">
    <property type="component" value="Chromosome"/>
</dbReference>
<proteinExistence type="predicted"/>
<reference evidence="3 4" key="1">
    <citation type="submission" date="2021-02" db="EMBL/GenBank/DDBJ databases">
        <title>De Novo genome assembly of isolated myxobacteria.</title>
        <authorList>
            <person name="Stevens D.C."/>
        </authorList>
    </citation>
    <scope>NUCLEOTIDE SEQUENCE [LARGE SCALE GENOMIC DNA]</scope>
    <source>
        <strain evidence="4">SCPEA02</strain>
    </source>
</reference>
<keyword evidence="2" id="KW-1133">Transmembrane helix</keyword>
<organism evidence="3 4">
    <name type="scientific">Pyxidicoccus parkwayensis</name>
    <dbReference type="NCBI Taxonomy" id="2813578"/>
    <lineage>
        <taxon>Bacteria</taxon>
        <taxon>Pseudomonadati</taxon>
        <taxon>Myxococcota</taxon>
        <taxon>Myxococcia</taxon>
        <taxon>Myxococcales</taxon>
        <taxon>Cystobacterineae</taxon>
        <taxon>Myxococcaceae</taxon>
        <taxon>Pyxidicoccus</taxon>
    </lineage>
</organism>